<dbReference type="InterPro" id="IPR010530">
    <property type="entry name" value="B12D"/>
</dbReference>
<dbReference type="PANTHER" id="PTHR14256:SF1">
    <property type="entry name" value="GEO09626P1"/>
    <property type="match status" value="1"/>
</dbReference>
<evidence type="ECO:0000313" key="3">
    <source>
        <dbReference type="Proteomes" id="UP001497453"/>
    </source>
</evidence>
<keyword evidence="1" id="KW-1133">Transmembrane helix</keyword>
<evidence type="ECO:0000256" key="1">
    <source>
        <dbReference type="SAM" id="Phobius"/>
    </source>
</evidence>
<keyword evidence="1" id="KW-0812">Transmembrane</keyword>
<proteinExistence type="predicted"/>
<keyword evidence="3" id="KW-1185">Reference proteome</keyword>
<dbReference type="Proteomes" id="UP001497453">
    <property type="component" value="Chromosome 2"/>
</dbReference>
<dbReference type="PANTHER" id="PTHR14256">
    <property type="entry name" value="NADH-UBIQUINONE OXIDOREDUCTASE MLRQ SUBUNIT"/>
    <property type="match status" value="1"/>
</dbReference>
<name>A0ABP1D572_9APHY</name>
<feature type="transmembrane region" description="Helical" evidence="1">
    <location>
        <begin position="12"/>
        <end position="40"/>
    </location>
</feature>
<accession>A0ABP1D572</accession>
<dbReference type="EMBL" id="OZ037945">
    <property type="protein sequence ID" value="CAL1702059.1"/>
    <property type="molecule type" value="Genomic_DNA"/>
</dbReference>
<evidence type="ECO:0000313" key="2">
    <source>
        <dbReference type="EMBL" id="CAL1702059.1"/>
    </source>
</evidence>
<sequence length="86" mass="9949">MSNLKRTFMRNWFAIEAFSSVDIVSWAIVGVVLGGGTWYLTRLARGPTIVWTRDNPTPWNDIKPDEGTKLITVNQHFEKGWERKKL</sequence>
<dbReference type="Pfam" id="PF06522">
    <property type="entry name" value="B12D"/>
    <property type="match status" value="1"/>
</dbReference>
<evidence type="ECO:0008006" key="4">
    <source>
        <dbReference type="Google" id="ProtNLM"/>
    </source>
</evidence>
<keyword evidence="1" id="KW-0472">Membrane</keyword>
<organism evidence="2 3">
    <name type="scientific">Somion occarium</name>
    <dbReference type="NCBI Taxonomy" id="3059160"/>
    <lineage>
        <taxon>Eukaryota</taxon>
        <taxon>Fungi</taxon>
        <taxon>Dikarya</taxon>
        <taxon>Basidiomycota</taxon>
        <taxon>Agaricomycotina</taxon>
        <taxon>Agaricomycetes</taxon>
        <taxon>Polyporales</taxon>
        <taxon>Cerrenaceae</taxon>
        <taxon>Somion</taxon>
    </lineage>
</organism>
<reference evidence="3" key="1">
    <citation type="submission" date="2024-04" db="EMBL/GenBank/DDBJ databases">
        <authorList>
            <person name="Shaw F."/>
            <person name="Minotto A."/>
        </authorList>
    </citation>
    <scope>NUCLEOTIDE SEQUENCE [LARGE SCALE GENOMIC DNA]</scope>
</reference>
<gene>
    <name evidence="2" type="ORF">GFSPODELE1_LOCUS3859</name>
</gene>
<protein>
    <recommendedName>
        <fullName evidence="4">NADH dehydrogenase [ubiquinone] 1 alpha subcomplex subunit 4</fullName>
    </recommendedName>
</protein>